<evidence type="ECO:0000256" key="9">
    <source>
        <dbReference type="ARBA" id="ARBA00022960"/>
    </source>
</evidence>
<dbReference type="InterPro" id="IPR013221">
    <property type="entry name" value="Mur_ligase_cen"/>
</dbReference>
<keyword evidence="19" id="KW-1185">Reference proteome</keyword>
<evidence type="ECO:0000256" key="5">
    <source>
        <dbReference type="ARBA" id="ARBA00022598"/>
    </source>
</evidence>
<dbReference type="NCBIfam" id="TIGR01082">
    <property type="entry name" value="murC"/>
    <property type="match status" value="1"/>
</dbReference>
<evidence type="ECO:0000256" key="2">
    <source>
        <dbReference type="ARBA" id="ARBA00004752"/>
    </source>
</evidence>
<keyword evidence="11 14" id="KW-0131">Cell cycle</keyword>
<comment type="function">
    <text evidence="14">Cell wall formation.</text>
</comment>
<comment type="pathway">
    <text evidence="2 14">Cell wall biogenesis; peptidoglycan biosynthesis.</text>
</comment>
<evidence type="ECO:0000256" key="8">
    <source>
        <dbReference type="ARBA" id="ARBA00022840"/>
    </source>
</evidence>
<comment type="subcellular location">
    <subcellularLocation>
        <location evidence="1 14">Cytoplasm</location>
    </subcellularLocation>
</comment>
<evidence type="ECO:0000256" key="14">
    <source>
        <dbReference type="HAMAP-Rule" id="MF_00046"/>
    </source>
</evidence>
<dbReference type="GO" id="GO:0009252">
    <property type="term" value="P:peptidoglycan biosynthetic process"/>
    <property type="evidence" value="ECO:0007669"/>
    <property type="project" value="UniProtKB-UniRule"/>
</dbReference>
<dbReference type="SUPFAM" id="SSF53623">
    <property type="entry name" value="MurD-like peptide ligases, catalytic domain"/>
    <property type="match status" value="1"/>
</dbReference>
<dbReference type="HAMAP" id="MF_00046">
    <property type="entry name" value="MurC"/>
    <property type="match status" value="1"/>
</dbReference>
<dbReference type="UniPathway" id="UPA00219"/>
<keyword evidence="7 14" id="KW-0547">Nucleotide-binding</keyword>
<proteinExistence type="inferred from homology"/>
<dbReference type="GO" id="GO:0005524">
    <property type="term" value="F:ATP binding"/>
    <property type="evidence" value="ECO:0007669"/>
    <property type="project" value="UniProtKB-UniRule"/>
</dbReference>
<keyword evidence="10 14" id="KW-0573">Peptidoglycan synthesis</keyword>
<dbReference type="Gene3D" id="3.40.1190.10">
    <property type="entry name" value="Mur-like, catalytic domain"/>
    <property type="match status" value="1"/>
</dbReference>
<evidence type="ECO:0000259" key="16">
    <source>
        <dbReference type="Pfam" id="PF02875"/>
    </source>
</evidence>
<evidence type="ECO:0000256" key="7">
    <source>
        <dbReference type="ARBA" id="ARBA00022741"/>
    </source>
</evidence>
<dbReference type="InterPro" id="IPR036615">
    <property type="entry name" value="Mur_ligase_C_dom_sf"/>
</dbReference>
<keyword evidence="5 14" id="KW-0436">Ligase</keyword>
<dbReference type="PANTHER" id="PTHR43445:SF3">
    <property type="entry name" value="UDP-N-ACETYLMURAMATE--L-ALANINE LIGASE"/>
    <property type="match status" value="1"/>
</dbReference>
<evidence type="ECO:0000256" key="13">
    <source>
        <dbReference type="ARBA" id="ARBA00047833"/>
    </source>
</evidence>
<dbReference type="GO" id="GO:0008763">
    <property type="term" value="F:UDP-N-acetylmuramate-L-alanine ligase activity"/>
    <property type="evidence" value="ECO:0007669"/>
    <property type="project" value="UniProtKB-UniRule"/>
</dbReference>
<dbReference type="Pfam" id="PF02875">
    <property type="entry name" value="Mur_ligase_C"/>
    <property type="match status" value="1"/>
</dbReference>
<dbReference type="Proteomes" id="UP000199377">
    <property type="component" value="Unassembled WGS sequence"/>
</dbReference>
<dbReference type="Gene3D" id="3.90.190.20">
    <property type="entry name" value="Mur ligase, C-terminal domain"/>
    <property type="match status" value="1"/>
</dbReference>
<reference evidence="18 19" key="1">
    <citation type="submission" date="2016-10" db="EMBL/GenBank/DDBJ databases">
        <authorList>
            <person name="de Groot N.N."/>
        </authorList>
    </citation>
    <scope>NUCLEOTIDE SEQUENCE [LARGE SCALE GENOMIC DNA]</scope>
    <source>
        <strain evidence="18 19">CGMCC 1.11030</strain>
    </source>
</reference>
<dbReference type="GO" id="GO:0051301">
    <property type="term" value="P:cell division"/>
    <property type="evidence" value="ECO:0007669"/>
    <property type="project" value="UniProtKB-KW"/>
</dbReference>
<evidence type="ECO:0000256" key="11">
    <source>
        <dbReference type="ARBA" id="ARBA00023306"/>
    </source>
</evidence>
<sequence length="478" mass="50998">MSPVSRQPQEVGPIHFIGIGGIGMSGIAEVMLNLGYDVQGSDARDSEIVQRLRTLGARIEIEQKAENLGRAKVVVMSSAIKKGNPELDAARAAGLPVVRRAEMLAELMRLKYNVAVAGTHGKTTTTSMVSAILDAGGVDPTVINGGVIHAYGSNARMGEGEWMVVEADESDGTFNRLPATIAIITNIDPEHLDHYGDFEGVKAAFERFVSNLPFYGAAVCCIDHPEVQALVGRVDDRRKITYGFSLQADVVGVNLRHEGPVSTFDVIARLRDGLARGERRIEGIELPMPGDHNVLNALGAIAVGLELGLPDEAIRAGLKKFGGVNRRFTRVGEWNGAPIIDDYGHHPVEIAAVLKAARQAVGPQGRVIAIHQPHRYSRLSSLFDQFCTCFNEADMVAIPEVYAAGEEPIEGADRDALVAGLTRHGHRDATALEGPEALPDYVAARARPGDIVVCLGAGSITQWARALPAALAGRAAAE</sequence>
<evidence type="ECO:0000259" key="15">
    <source>
        <dbReference type="Pfam" id="PF01225"/>
    </source>
</evidence>
<protein>
    <recommendedName>
        <fullName evidence="3 14">UDP-N-acetylmuramate--L-alanine ligase</fullName>
        <ecNumber evidence="3 14">6.3.2.8</ecNumber>
    </recommendedName>
    <alternativeName>
        <fullName evidence="14">UDP-N-acetylmuramoyl-L-alanine synthetase</fullName>
    </alternativeName>
</protein>
<organism evidence="18 19">
    <name type="scientific">Albimonas pacifica</name>
    <dbReference type="NCBI Taxonomy" id="1114924"/>
    <lineage>
        <taxon>Bacteria</taxon>
        <taxon>Pseudomonadati</taxon>
        <taxon>Pseudomonadota</taxon>
        <taxon>Alphaproteobacteria</taxon>
        <taxon>Rhodobacterales</taxon>
        <taxon>Paracoccaceae</taxon>
        <taxon>Albimonas</taxon>
    </lineage>
</organism>
<keyword evidence="9 14" id="KW-0133">Cell shape</keyword>
<dbReference type="InterPro" id="IPR050061">
    <property type="entry name" value="MurCDEF_pg_biosynth"/>
</dbReference>
<dbReference type="SUPFAM" id="SSF53244">
    <property type="entry name" value="MurD-like peptide ligases, peptide-binding domain"/>
    <property type="match status" value="1"/>
</dbReference>
<dbReference type="InterPro" id="IPR004101">
    <property type="entry name" value="Mur_ligase_C"/>
</dbReference>
<feature type="domain" description="Mur ligase C-terminal" evidence="16">
    <location>
        <begin position="326"/>
        <end position="458"/>
    </location>
</feature>
<keyword evidence="12 14" id="KW-0961">Cell wall biogenesis/degradation</keyword>
<dbReference type="GO" id="GO:0071555">
    <property type="term" value="P:cell wall organization"/>
    <property type="evidence" value="ECO:0007669"/>
    <property type="project" value="UniProtKB-KW"/>
</dbReference>
<feature type="binding site" evidence="14">
    <location>
        <begin position="118"/>
        <end position="124"/>
    </location>
    <ligand>
        <name>ATP</name>
        <dbReference type="ChEBI" id="CHEBI:30616"/>
    </ligand>
</feature>
<dbReference type="Pfam" id="PF01225">
    <property type="entry name" value="Mur_ligase"/>
    <property type="match status" value="1"/>
</dbReference>
<evidence type="ECO:0000256" key="6">
    <source>
        <dbReference type="ARBA" id="ARBA00022618"/>
    </source>
</evidence>
<feature type="domain" description="Mur ligase central" evidence="17">
    <location>
        <begin position="116"/>
        <end position="303"/>
    </location>
</feature>
<dbReference type="OrthoDB" id="9804126at2"/>
<comment type="catalytic activity">
    <reaction evidence="13 14">
        <text>UDP-N-acetyl-alpha-D-muramate + L-alanine + ATP = UDP-N-acetyl-alpha-D-muramoyl-L-alanine + ADP + phosphate + H(+)</text>
        <dbReference type="Rhea" id="RHEA:23372"/>
        <dbReference type="ChEBI" id="CHEBI:15378"/>
        <dbReference type="ChEBI" id="CHEBI:30616"/>
        <dbReference type="ChEBI" id="CHEBI:43474"/>
        <dbReference type="ChEBI" id="CHEBI:57972"/>
        <dbReference type="ChEBI" id="CHEBI:70757"/>
        <dbReference type="ChEBI" id="CHEBI:83898"/>
        <dbReference type="ChEBI" id="CHEBI:456216"/>
        <dbReference type="EC" id="6.3.2.8"/>
    </reaction>
</comment>
<dbReference type="GO" id="GO:0008360">
    <property type="term" value="P:regulation of cell shape"/>
    <property type="evidence" value="ECO:0007669"/>
    <property type="project" value="UniProtKB-KW"/>
</dbReference>
<evidence type="ECO:0000256" key="3">
    <source>
        <dbReference type="ARBA" id="ARBA00012211"/>
    </source>
</evidence>
<dbReference type="STRING" id="1114924.SAMN05216258_102199"/>
<dbReference type="AlphaFoldDB" id="A0A1I3CT97"/>
<feature type="domain" description="Mur ligase N-terminal catalytic" evidence="15">
    <location>
        <begin position="14"/>
        <end position="112"/>
    </location>
</feature>
<dbReference type="InterPro" id="IPR005758">
    <property type="entry name" value="UDP-N-AcMur_Ala_ligase_MurC"/>
</dbReference>
<keyword evidence="4 14" id="KW-0963">Cytoplasm</keyword>
<keyword evidence="6 14" id="KW-0132">Cell division</keyword>
<dbReference type="GO" id="GO:0005737">
    <property type="term" value="C:cytoplasm"/>
    <property type="evidence" value="ECO:0007669"/>
    <property type="project" value="UniProtKB-SubCell"/>
</dbReference>
<dbReference type="EMBL" id="FOQH01000002">
    <property type="protein sequence ID" value="SFH77735.1"/>
    <property type="molecule type" value="Genomic_DNA"/>
</dbReference>
<dbReference type="InterPro" id="IPR036565">
    <property type="entry name" value="Mur-like_cat_sf"/>
</dbReference>
<dbReference type="PANTHER" id="PTHR43445">
    <property type="entry name" value="UDP-N-ACETYLMURAMATE--L-ALANINE LIGASE-RELATED"/>
    <property type="match status" value="1"/>
</dbReference>
<dbReference type="Pfam" id="PF08245">
    <property type="entry name" value="Mur_ligase_M"/>
    <property type="match status" value="1"/>
</dbReference>
<gene>
    <name evidence="14" type="primary">murC</name>
    <name evidence="18" type="ORF">SAMN05216258_102199</name>
</gene>
<dbReference type="EC" id="6.3.2.8" evidence="3 14"/>
<evidence type="ECO:0000313" key="19">
    <source>
        <dbReference type="Proteomes" id="UP000199377"/>
    </source>
</evidence>
<name>A0A1I3CT97_9RHOB</name>
<evidence type="ECO:0000259" key="17">
    <source>
        <dbReference type="Pfam" id="PF08245"/>
    </source>
</evidence>
<evidence type="ECO:0000256" key="10">
    <source>
        <dbReference type="ARBA" id="ARBA00022984"/>
    </source>
</evidence>
<accession>A0A1I3CT97</accession>
<dbReference type="Gene3D" id="3.40.50.720">
    <property type="entry name" value="NAD(P)-binding Rossmann-like Domain"/>
    <property type="match status" value="1"/>
</dbReference>
<dbReference type="InterPro" id="IPR000713">
    <property type="entry name" value="Mur_ligase_N"/>
</dbReference>
<comment type="similarity">
    <text evidence="14">Belongs to the MurCDEF family.</text>
</comment>
<evidence type="ECO:0000256" key="4">
    <source>
        <dbReference type="ARBA" id="ARBA00022490"/>
    </source>
</evidence>
<evidence type="ECO:0000256" key="1">
    <source>
        <dbReference type="ARBA" id="ARBA00004496"/>
    </source>
</evidence>
<keyword evidence="8 14" id="KW-0067">ATP-binding</keyword>
<dbReference type="SUPFAM" id="SSF51984">
    <property type="entry name" value="MurCD N-terminal domain"/>
    <property type="match status" value="1"/>
</dbReference>
<evidence type="ECO:0000313" key="18">
    <source>
        <dbReference type="EMBL" id="SFH77735.1"/>
    </source>
</evidence>
<dbReference type="RefSeq" id="WP_092858073.1">
    <property type="nucleotide sequence ID" value="NZ_FOQH01000002.1"/>
</dbReference>
<evidence type="ECO:0000256" key="12">
    <source>
        <dbReference type="ARBA" id="ARBA00023316"/>
    </source>
</evidence>